<dbReference type="AlphaFoldDB" id="A0A521DLJ8"/>
<accession>A0A521DLJ8</accession>
<name>A0A521DLJ8_9RHOB</name>
<evidence type="ECO:0000313" key="2">
    <source>
        <dbReference type="EMBL" id="SMO72475.1"/>
    </source>
</evidence>
<sequence>MRYLLCGVAFLGLVACEPTVPDSAAGVGFGSYADYRKSQTQRDAALNGQSLPAPLAVSEEQLDASRTGLSGSVPAAAPTPAGGNQADEAERIAAETAAALNSGVTPVQASPSNPAPVPMDHPGLSSENDFKTVSTERSIESDAERLARNRAQYEVVQPTAVPTRAAGTGPNIVEYALKTNNPIGTQIYTRSPLSTRARAERNCGKYPSPDMAQLEFLGRGGPERDRLGLDPDGDGYACDWDPRPFRKASGG</sequence>
<gene>
    <name evidence="2" type="ORF">SAMN06265173_11186</name>
</gene>
<dbReference type="OrthoDB" id="7951357at2"/>
<dbReference type="EMBL" id="FXTO01000011">
    <property type="protein sequence ID" value="SMO72475.1"/>
    <property type="molecule type" value="Genomic_DNA"/>
</dbReference>
<feature type="region of interest" description="Disordered" evidence="1">
    <location>
        <begin position="202"/>
        <end position="251"/>
    </location>
</feature>
<dbReference type="PROSITE" id="PS51257">
    <property type="entry name" value="PROKAR_LIPOPROTEIN"/>
    <property type="match status" value="1"/>
</dbReference>
<dbReference type="RefSeq" id="WP_142493366.1">
    <property type="nucleotide sequence ID" value="NZ_FXTO01000011.1"/>
</dbReference>
<protein>
    <recommendedName>
        <fullName evidence="4">Excalibur calcium-binding domain-containing protein</fullName>
    </recommendedName>
</protein>
<feature type="region of interest" description="Disordered" evidence="1">
    <location>
        <begin position="60"/>
        <end position="88"/>
    </location>
</feature>
<evidence type="ECO:0008006" key="4">
    <source>
        <dbReference type="Google" id="ProtNLM"/>
    </source>
</evidence>
<evidence type="ECO:0000313" key="3">
    <source>
        <dbReference type="Proteomes" id="UP000316030"/>
    </source>
</evidence>
<keyword evidence="3" id="KW-1185">Reference proteome</keyword>
<proteinExistence type="predicted"/>
<reference evidence="2 3" key="1">
    <citation type="submission" date="2017-05" db="EMBL/GenBank/DDBJ databases">
        <authorList>
            <person name="Varghese N."/>
            <person name="Submissions S."/>
        </authorList>
    </citation>
    <scope>NUCLEOTIDE SEQUENCE [LARGE SCALE GENOMIC DNA]</scope>
    <source>
        <strain evidence="2 3">DSM 29506</strain>
    </source>
</reference>
<dbReference type="Proteomes" id="UP000316030">
    <property type="component" value="Unassembled WGS sequence"/>
</dbReference>
<evidence type="ECO:0000256" key="1">
    <source>
        <dbReference type="SAM" id="MobiDB-lite"/>
    </source>
</evidence>
<organism evidence="2 3">
    <name type="scientific">Thalassovita litoralis</name>
    <dbReference type="NCBI Taxonomy" id="1010611"/>
    <lineage>
        <taxon>Bacteria</taxon>
        <taxon>Pseudomonadati</taxon>
        <taxon>Pseudomonadota</taxon>
        <taxon>Alphaproteobacteria</taxon>
        <taxon>Rhodobacterales</taxon>
        <taxon>Roseobacteraceae</taxon>
        <taxon>Thalassovita</taxon>
    </lineage>
</organism>